<dbReference type="InterPro" id="IPR000700">
    <property type="entry name" value="PAS-assoc_C"/>
</dbReference>
<comment type="caution">
    <text evidence="3">The sequence shown here is derived from an EMBL/GenBank/DDBJ whole genome shotgun (WGS) entry which is preliminary data.</text>
</comment>
<evidence type="ECO:0008006" key="5">
    <source>
        <dbReference type="Google" id="ProtNLM"/>
    </source>
</evidence>
<feature type="domain" description="PAS" evidence="1">
    <location>
        <begin position="8"/>
        <end position="54"/>
    </location>
</feature>
<dbReference type="InterPro" id="IPR001610">
    <property type="entry name" value="PAC"/>
</dbReference>
<name>A0A1F6FG14_9BACT</name>
<dbReference type="SMART" id="SM00091">
    <property type="entry name" value="PAS"/>
    <property type="match status" value="1"/>
</dbReference>
<dbReference type="STRING" id="1798525.A3G90_01760"/>
<accession>A0A1F6FG14</accession>
<dbReference type="SUPFAM" id="SSF55785">
    <property type="entry name" value="PYP-like sensor domain (PAS domain)"/>
    <property type="match status" value="1"/>
</dbReference>
<dbReference type="PROSITE" id="PS50112">
    <property type="entry name" value="PAS"/>
    <property type="match status" value="1"/>
</dbReference>
<dbReference type="Pfam" id="PF13426">
    <property type="entry name" value="PAS_9"/>
    <property type="match status" value="1"/>
</dbReference>
<dbReference type="InterPro" id="IPR052155">
    <property type="entry name" value="Biofilm_reg_signaling"/>
</dbReference>
<gene>
    <name evidence="3" type="ORF">A3G90_01760</name>
</gene>
<feature type="domain" description="PAC" evidence="2">
    <location>
        <begin position="79"/>
        <end position="133"/>
    </location>
</feature>
<protein>
    <recommendedName>
        <fullName evidence="5">PAS domain-containing protein</fullName>
    </recommendedName>
</protein>
<dbReference type="PANTHER" id="PTHR44757">
    <property type="entry name" value="DIGUANYLATE CYCLASE DGCP"/>
    <property type="match status" value="1"/>
</dbReference>
<dbReference type="NCBIfam" id="TIGR00229">
    <property type="entry name" value="sensory_box"/>
    <property type="match status" value="1"/>
</dbReference>
<reference evidence="3 4" key="1">
    <citation type="journal article" date="2016" name="Nat. Commun.">
        <title>Thousands of microbial genomes shed light on interconnected biogeochemical processes in an aquifer system.</title>
        <authorList>
            <person name="Anantharaman K."/>
            <person name="Brown C.T."/>
            <person name="Hug L.A."/>
            <person name="Sharon I."/>
            <person name="Castelle C.J."/>
            <person name="Probst A.J."/>
            <person name="Thomas B.C."/>
            <person name="Singh A."/>
            <person name="Wilkins M.J."/>
            <person name="Karaoz U."/>
            <person name="Brodie E.L."/>
            <person name="Williams K.H."/>
            <person name="Hubbard S.S."/>
            <person name="Banfield J.F."/>
        </authorList>
    </citation>
    <scope>NUCLEOTIDE SEQUENCE [LARGE SCALE GENOMIC DNA]</scope>
</reference>
<dbReference type="InterPro" id="IPR035965">
    <property type="entry name" value="PAS-like_dom_sf"/>
</dbReference>
<dbReference type="AlphaFoldDB" id="A0A1F6FG14"/>
<dbReference type="PROSITE" id="PS50113">
    <property type="entry name" value="PAC"/>
    <property type="match status" value="1"/>
</dbReference>
<sequence>METEEIELADRFEEAVENTTQHIIITDPDGVIVYANAAVEKTTGYPPEEVMGNTPALWGRQMPREVFDNLWHTIKVEKKSFQGELINKRKDGQLYHVFANISPVVDRNGNVKFFIGMETDISKQKEFEKLLLKEKNSLEKMNKFMVDRELRMAELKKENDRLREITEKID</sequence>
<dbReference type="InterPro" id="IPR000014">
    <property type="entry name" value="PAS"/>
</dbReference>
<proteinExistence type="predicted"/>
<organism evidence="3 4">
    <name type="scientific">Candidatus Kaiserbacteria bacterium RIFCSPLOWO2_12_FULL_45_26</name>
    <dbReference type="NCBI Taxonomy" id="1798525"/>
    <lineage>
        <taxon>Bacteria</taxon>
        <taxon>Candidatus Kaiseribacteriota</taxon>
    </lineage>
</organism>
<dbReference type="Proteomes" id="UP000177325">
    <property type="component" value="Unassembled WGS sequence"/>
</dbReference>
<dbReference type="PANTHER" id="PTHR44757:SF2">
    <property type="entry name" value="BIOFILM ARCHITECTURE MAINTENANCE PROTEIN MBAA"/>
    <property type="match status" value="1"/>
</dbReference>
<evidence type="ECO:0000313" key="4">
    <source>
        <dbReference type="Proteomes" id="UP000177325"/>
    </source>
</evidence>
<dbReference type="Gene3D" id="3.30.450.20">
    <property type="entry name" value="PAS domain"/>
    <property type="match status" value="1"/>
</dbReference>
<dbReference type="EMBL" id="MFMM01000001">
    <property type="protein sequence ID" value="OGG84789.1"/>
    <property type="molecule type" value="Genomic_DNA"/>
</dbReference>
<dbReference type="SMART" id="SM00086">
    <property type="entry name" value="PAC"/>
    <property type="match status" value="1"/>
</dbReference>
<evidence type="ECO:0000259" key="1">
    <source>
        <dbReference type="PROSITE" id="PS50112"/>
    </source>
</evidence>
<dbReference type="CDD" id="cd00130">
    <property type="entry name" value="PAS"/>
    <property type="match status" value="1"/>
</dbReference>
<evidence type="ECO:0000313" key="3">
    <source>
        <dbReference type="EMBL" id="OGG84789.1"/>
    </source>
</evidence>
<evidence type="ECO:0000259" key="2">
    <source>
        <dbReference type="PROSITE" id="PS50113"/>
    </source>
</evidence>